<dbReference type="EMBL" id="JARJCM010000124">
    <property type="protein sequence ID" value="KAJ7027419.1"/>
    <property type="molecule type" value="Genomic_DNA"/>
</dbReference>
<accession>A0AAD6SH46</accession>
<dbReference type="SUPFAM" id="SSF52540">
    <property type="entry name" value="P-loop containing nucleoside triphosphate hydrolases"/>
    <property type="match status" value="1"/>
</dbReference>
<keyword evidence="5" id="KW-1185">Reference proteome</keyword>
<dbReference type="Pfam" id="PF25000">
    <property type="entry name" value="DUF7779"/>
    <property type="match status" value="1"/>
</dbReference>
<dbReference type="AlphaFoldDB" id="A0AAD6SH46"/>
<dbReference type="Proteomes" id="UP001218188">
    <property type="component" value="Unassembled WGS sequence"/>
</dbReference>
<dbReference type="Pfam" id="PF13374">
    <property type="entry name" value="TPR_10"/>
    <property type="match status" value="1"/>
</dbReference>
<dbReference type="InterPro" id="IPR027417">
    <property type="entry name" value="P-loop_NTPase"/>
</dbReference>
<organism evidence="4 5">
    <name type="scientific">Mycena alexandri</name>
    <dbReference type="NCBI Taxonomy" id="1745969"/>
    <lineage>
        <taxon>Eukaryota</taxon>
        <taxon>Fungi</taxon>
        <taxon>Dikarya</taxon>
        <taxon>Basidiomycota</taxon>
        <taxon>Agaricomycotina</taxon>
        <taxon>Agaricomycetes</taxon>
        <taxon>Agaricomycetidae</taxon>
        <taxon>Agaricales</taxon>
        <taxon>Marasmiineae</taxon>
        <taxon>Mycenaceae</taxon>
        <taxon>Mycena</taxon>
    </lineage>
</organism>
<dbReference type="GO" id="GO:0007166">
    <property type="term" value="P:cell surface receptor signaling pathway"/>
    <property type="evidence" value="ECO:0007669"/>
    <property type="project" value="InterPro"/>
</dbReference>
<feature type="domain" description="DUF7779" evidence="3">
    <location>
        <begin position="433"/>
        <end position="539"/>
    </location>
</feature>
<gene>
    <name evidence="4" type="ORF">C8F04DRAFT_1238100</name>
</gene>
<dbReference type="GO" id="GO:0043531">
    <property type="term" value="F:ADP binding"/>
    <property type="evidence" value="ECO:0007669"/>
    <property type="project" value="InterPro"/>
</dbReference>
<dbReference type="Gene3D" id="1.25.40.10">
    <property type="entry name" value="Tetratricopeptide repeat domain"/>
    <property type="match status" value="2"/>
</dbReference>
<dbReference type="InterPro" id="IPR011990">
    <property type="entry name" value="TPR-like_helical_dom_sf"/>
</dbReference>
<feature type="region of interest" description="Disordered" evidence="2">
    <location>
        <begin position="1"/>
        <end position="20"/>
    </location>
</feature>
<dbReference type="InterPro" id="IPR059179">
    <property type="entry name" value="MLKL-like_MCAfunc"/>
</dbReference>
<proteinExistence type="predicted"/>
<dbReference type="SUPFAM" id="SSF48452">
    <property type="entry name" value="TPR-like"/>
    <property type="match status" value="2"/>
</dbReference>
<dbReference type="Pfam" id="PF13424">
    <property type="entry name" value="TPR_12"/>
    <property type="match status" value="3"/>
</dbReference>
<dbReference type="PANTHER" id="PTHR46082:SF6">
    <property type="entry name" value="AAA+ ATPASE DOMAIN-CONTAINING PROTEIN-RELATED"/>
    <property type="match status" value="1"/>
</dbReference>
<keyword evidence="1" id="KW-0175">Coiled coil</keyword>
<dbReference type="Gene3D" id="3.40.50.300">
    <property type="entry name" value="P-loop containing nucleotide triphosphate hydrolases"/>
    <property type="match status" value="1"/>
</dbReference>
<dbReference type="PANTHER" id="PTHR46082">
    <property type="entry name" value="ATP/GTP-BINDING PROTEIN-RELATED"/>
    <property type="match status" value="1"/>
</dbReference>
<evidence type="ECO:0000256" key="2">
    <source>
        <dbReference type="SAM" id="MobiDB-lite"/>
    </source>
</evidence>
<dbReference type="InterPro" id="IPR053137">
    <property type="entry name" value="NLR-like"/>
</dbReference>
<sequence length="916" mass="101693">MSTPSPNVTPPVVGKKTPSKSKSEWLAPAILTARTITAASECAPFPYIKGVSGTVVILLETIEKVKKNREDLKELCNTTTEIVTILHDQILTHGNTAAVKFKVLCEELESHLEAVILVVQNLQDQSKGFRGRVKEFVNSSSTADEIAGYQQKIQALCSKLKLMAVVETNFKVDEIHTIITAPSFAMVTAVQTINNCPPPSRIFQGRQTILDKMHQFFNTASGRQLIYVLHGLGGAGKTQIALKYIKESSANFSDIFLVDASTLDTINTGLKNMAMSKSVGDSAQDALTWLQSKHGQWLLFFDNADDPGINLNKFFPLCDHGNIIITSRNPELKVYGEHYPVSDMEEADAIALLLQSATKGSSEENVQIAAKIVKELYFLPLGIAQAGAFISKSEDLNSYLTLYQKNQAKLLREKPGQSHDQYAWTVYTTWQISFDKLSPLAATLLQLCSFLHYSGISEDMFSNASKYRFPVWLPPKEELQDPLQFLSHFLGPGGEWNSLRFSEVTNEIKSYSLITFDAATKMFSIHPLVHAWSRSTLVDEASSHLCISSLLGMSIAEIPDHDITLASLRLMPHIGSVSPFNNADVGADFRLAFWHIYFSAGKFTEAHNLIEHTCDKYRLLFGEEHLATLEAMHRLGITYLYLGEYKKAKELEVTVLEKRTTLLGQDHPDSLVAMVILAATHVKLGDFEKAKELEVTVLEKRTKLLGRDHYKTLTAMGNLAGTHSELGDFEKAKELEVTVLEKRTALLGQHHFETLMAMGNLAATHSELGDFEKAKELKVTVLEKRTALLGQDHPDTLMAMGNLAVTHLKLRDFDKAKELEVTVLEKQIKLLGEGHPHTLLAMANLAMSHSELGDFDKAKELEVTVLEKRTKLLGEDHPQTLLAMANLARSHSKLGDFEKAKELEVVVLENADQIAG</sequence>
<evidence type="ECO:0000256" key="1">
    <source>
        <dbReference type="SAM" id="Coils"/>
    </source>
</evidence>
<dbReference type="InterPro" id="IPR036537">
    <property type="entry name" value="Adaptor_Cbl_N_dom_sf"/>
</dbReference>
<feature type="compositionally biased region" description="Low complexity" evidence="2">
    <location>
        <begin position="1"/>
        <end position="13"/>
    </location>
</feature>
<dbReference type="InterPro" id="IPR056681">
    <property type="entry name" value="DUF7779"/>
</dbReference>
<evidence type="ECO:0000313" key="5">
    <source>
        <dbReference type="Proteomes" id="UP001218188"/>
    </source>
</evidence>
<dbReference type="CDD" id="cd21037">
    <property type="entry name" value="MLKL_NTD"/>
    <property type="match status" value="1"/>
</dbReference>
<evidence type="ECO:0000313" key="4">
    <source>
        <dbReference type="EMBL" id="KAJ7027419.1"/>
    </source>
</evidence>
<name>A0AAD6SH46_9AGAR</name>
<comment type="caution">
    <text evidence="4">The sequence shown here is derived from an EMBL/GenBank/DDBJ whole genome shotgun (WGS) entry which is preliminary data.</text>
</comment>
<dbReference type="Gene3D" id="1.20.930.20">
    <property type="entry name" value="Adaptor protein Cbl, N-terminal domain"/>
    <property type="match status" value="1"/>
</dbReference>
<feature type="coiled-coil region" evidence="1">
    <location>
        <begin position="55"/>
        <end position="125"/>
    </location>
</feature>
<protein>
    <recommendedName>
        <fullName evidence="3">DUF7779 domain-containing protein</fullName>
    </recommendedName>
</protein>
<evidence type="ECO:0000259" key="3">
    <source>
        <dbReference type="Pfam" id="PF25000"/>
    </source>
</evidence>
<reference evidence="4" key="1">
    <citation type="submission" date="2023-03" db="EMBL/GenBank/DDBJ databases">
        <title>Massive genome expansion in bonnet fungi (Mycena s.s.) driven by repeated elements and novel gene families across ecological guilds.</title>
        <authorList>
            <consortium name="Lawrence Berkeley National Laboratory"/>
            <person name="Harder C.B."/>
            <person name="Miyauchi S."/>
            <person name="Viragh M."/>
            <person name="Kuo A."/>
            <person name="Thoen E."/>
            <person name="Andreopoulos B."/>
            <person name="Lu D."/>
            <person name="Skrede I."/>
            <person name="Drula E."/>
            <person name="Henrissat B."/>
            <person name="Morin E."/>
            <person name="Kohler A."/>
            <person name="Barry K."/>
            <person name="LaButti K."/>
            <person name="Morin E."/>
            <person name="Salamov A."/>
            <person name="Lipzen A."/>
            <person name="Mereny Z."/>
            <person name="Hegedus B."/>
            <person name="Baldrian P."/>
            <person name="Stursova M."/>
            <person name="Weitz H."/>
            <person name="Taylor A."/>
            <person name="Grigoriev I.V."/>
            <person name="Nagy L.G."/>
            <person name="Martin F."/>
            <person name="Kauserud H."/>
        </authorList>
    </citation>
    <scope>NUCLEOTIDE SEQUENCE</scope>
    <source>
        <strain evidence="4">CBHHK200</strain>
    </source>
</reference>